<dbReference type="InterPro" id="IPR036508">
    <property type="entry name" value="Chitin-bd_dom_sf"/>
</dbReference>
<evidence type="ECO:0000256" key="2">
    <source>
        <dbReference type="SAM" id="SignalP"/>
    </source>
</evidence>
<dbReference type="EMBL" id="JAVFWL010000003">
    <property type="protein sequence ID" value="KAK6745143.1"/>
    <property type="molecule type" value="Genomic_DNA"/>
</dbReference>
<dbReference type="SUPFAM" id="SSF57625">
    <property type="entry name" value="Invertebrate chitin-binding proteins"/>
    <property type="match status" value="2"/>
</dbReference>
<feature type="region of interest" description="Disordered" evidence="1">
    <location>
        <begin position="447"/>
        <end position="712"/>
    </location>
</feature>
<feature type="compositionally biased region" description="Basic and acidic residues" evidence="1">
    <location>
        <begin position="447"/>
        <end position="478"/>
    </location>
</feature>
<evidence type="ECO:0000313" key="4">
    <source>
        <dbReference type="Proteomes" id="UP001303046"/>
    </source>
</evidence>
<feature type="compositionally biased region" description="Basic residues" evidence="1">
    <location>
        <begin position="115"/>
        <end position="124"/>
    </location>
</feature>
<accession>A0ABR1D4Q8</accession>
<gene>
    <name evidence="3" type="primary">Necator_chrIII.g12469</name>
    <name evidence="3" type="ORF">RB195_011703</name>
</gene>
<sequence length="1056" mass="122599">MRFLYIFVLFMSLLNRAATDVVFTKERCDRALYGLQVQPGEPSRYRQCGPNGKVWIVPCVPGAVFDPLIKVCKESPRAAFPSASIRRKSGKSDEDRIPIDTELTPITEEFFFSTRRPKRPRPKTKQQTPAPTSHSTSSTHNSIHRSTTPLPPTITYPSPSPLVASETASTSSRPYSPAFTPPNRRITISPGIKRPKIQSTGIKAGTLTPTSSNTPEIAEPIPVSELQMTTMYPYTYEYTSNPEFRTTASATERTTSAENVVNYKGVTISEDEFLKQLVKIVEAHQMAINKIEEQVEEERRRGSMKTIEGPETSFRKQGGRENSEEEENRNVAFAVEEAEKQRQQEIARLIAERVEKEKEELAWQEEIARQEEEKKRKEEEMRRQQIYAQQLAEMRRIEKEKEWQEEIARQRAEMEKMERERQFEIARHIEETQRQEEMRRLVIEKRRQEEEAKRQREIARQKAEAKKKERERQLEIARRVAAAQKQEEDRMKQLEKARQKAEMQKKEKEKQNEIARQVAERKKEEEEMRRQEAAREKLEMEEKERKRQQEIERQMAEKRKQEEEAKRQEIQRQIVEKRKQEEEAKRQEIQRQIVEKRKQEEEAKRREKELLERLEAERQKKEREGQEEFARQQAEQKQRKEEEEKERLRQKQVEEEERRKEEEERQETQRMIEEEQRRAVEQAVTPGVEDSSSTVTNPRFGTHITGDGGTGGSSTDYYGYNINTDVAKTVMAGVMSTKRGQNIATEAPDLEIIHFTAPPPTVSSPSLEWVTSPHSWRPPPDLQTNVLEWTQTPIPSTGLSELPSTVISGCALSDECVFSYDDDLLCLHPSDASRYLQCTPMIGRRGRWTERMCPPQLVFMAYYGRCGLDAETASQPYTSETFVIPRLPSDPEFVRWQGNKEIQHQVPVQSSYQPVASNISPSYQLPPQITTPSSILRTIEEFPRDLLPPFSYIHNTIPPPHYESDGDANMDLSVINPLFPRVQPYFLMPFGKFRDGIINPDTSLMGSIIKPAIKKIAMDQTETFLDRILADQIANNDKSTKSTTSYMAEDGWRKTA</sequence>
<evidence type="ECO:0000313" key="3">
    <source>
        <dbReference type="EMBL" id="KAK6745143.1"/>
    </source>
</evidence>
<dbReference type="Proteomes" id="UP001303046">
    <property type="component" value="Unassembled WGS sequence"/>
</dbReference>
<evidence type="ECO:0008006" key="5">
    <source>
        <dbReference type="Google" id="ProtNLM"/>
    </source>
</evidence>
<protein>
    <recommendedName>
        <fullName evidence="5">Chitin-binding type-2 domain-containing protein</fullName>
    </recommendedName>
</protein>
<evidence type="ECO:0000256" key="1">
    <source>
        <dbReference type="SAM" id="MobiDB-lite"/>
    </source>
</evidence>
<proteinExistence type="predicted"/>
<feature type="chain" id="PRO_5046380721" description="Chitin-binding type-2 domain-containing protein" evidence="2">
    <location>
        <begin position="20"/>
        <end position="1056"/>
    </location>
</feature>
<feature type="compositionally biased region" description="Basic and acidic residues" evidence="1">
    <location>
        <begin position="485"/>
        <end position="680"/>
    </location>
</feature>
<keyword evidence="4" id="KW-1185">Reference proteome</keyword>
<keyword evidence="2" id="KW-0732">Signal</keyword>
<feature type="compositionally biased region" description="Pro residues" evidence="1">
    <location>
        <begin position="149"/>
        <end position="160"/>
    </location>
</feature>
<feature type="signal peptide" evidence="2">
    <location>
        <begin position="1"/>
        <end position="19"/>
    </location>
</feature>
<comment type="caution">
    <text evidence="3">The sequence shown here is derived from an EMBL/GenBank/DDBJ whole genome shotgun (WGS) entry which is preliminary data.</text>
</comment>
<organism evidence="3 4">
    <name type="scientific">Necator americanus</name>
    <name type="common">Human hookworm</name>
    <dbReference type="NCBI Taxonomy" id="51031"/>
    <lineage>
        <taxon>Eukaryota</taxon>
        <taxon>Metazoa</taxon>
        <taxon>Ecdysozoa</taxon>
        <taxon>Nematoda</taxon>
        <taxon>Chromadorea</taxon>
        <taxon>Rhabditida</taxon>
        <taxon>Rhabditina</taxon>
        <taxon>Rhabditomorpha</taxon>
        <taxon>Strongyloidea</taxon>
        <taxon>Ancylostomatidae</taxon>
        <taxon>Bunostominae</taxon>
        <taxon>Necator</taxon>
    </lineage>
</organism>
<dbReference type="Pfam" id="PF17380">
    <property type="entry name" value="DUF5401"/>
    <property type="match status" value="1"/>
</dbReference>
<feature type="compositionally biased region" description="Low complexity" evidence="1">
    <location>
        <begin position="125"/>
        <end position="148"/>
    </location>
</feature>
<feature type="region of interest" description="Disordered" evidence="1">
    <location>
        <begin position="108"/>
        <end position="191"/>
    </location>
</feature>
<feature type="region of interest" description="Disordered" evidence="1">
    <location>
        <begin position="299"/>
        <end position="328"/>
    </location>
</feature>
<reference evidence="3 4" key="1">
    <citation type="submission" date="2023-08" db="EMBL/GenBank/DDBJ databases">
        <title>A Necator americanus chromosomal reference genome.</title>
        <authorList>
            <person name="Ilik V."/>
            <person name="Petrzelkova K.J."/>
            <person name="Pardy F."/>
            <person name="Fuh T."/>
            <person name="Niatou-Singa F.S."/>
            <person name="Gouil Q."/>
            <person name="Baker L."/>
            <person name="Ritchie M.E."/>
            <person name="Jex A.R."/>
            <person name="Gazzola D."/>
            <person name="Li H."/>
            <person name="Toshio Fujiwara R."/>
            <person name="Zhan B."/>
            <person name="Aroian R.V."/>
            <person name="Pafco B."/>
            <person name="Schwarz E.M."/>
        </authorList>
    </citation>
    <scope>NUCLEOTIDE SEQUENCE [LARGE SCALE GENOMIC DNA]</scope>
    <source>
        <strain evidence="3 4">Aroian</strain>
        <tissue evidence="3">Whole animal</tissue>
    </source>
</reference>
<feature type="compositionally biased region" description="Polar residues" evidence="1">
    <location>
        <begin position="690"/>
        <end position="699"/>
    </location>
</feature>
<name>A0ABR1D4Q8_NECAM</name>